<evidence type="ECO:0000313" key="1">
    <source>
        <dbReference type="Proteomes" id="UP000095286"/>
    </source>
</evidence>
<dbReference type="WBParaSite" id="RSKR_0000257000.1">
    <property type="protein sequence ID" value="RSKR_0000257000.1"/>
    <property type="gene ID" value="RSKR_0000257000"/>
</dbReference>
<proteinExistence type="predicted"/>
<name>A0AC35TPS5_9BILA</name>
<dbReference type="Proteomes" id="UP000095286">
    <property type="component" value="Unplaced"/>
</dbReference>
<protein>
    <submittedName>
        <fullName evidence="2">Nuclear receptor domain-containing protein</fullName>
    </submittedName>
</protein>
<sequence>MSILNKCLTCFSSFFRRSVNSNAVYKCRRGTKNCQIKTEEKLICRYCRYEKCKQAGMVLKKVINPKSDSERRLPKEEPHSTTSSSNTPNTPPTFSGHIEPTFSVQNNTIIYDLKLTIAQIKEIFARPMYGSTHSNGIQLTCLQKTLQSLRFFDEQMSYTRNEKDITITQKFEFKKWLGHWEKYLIAAAQMLMHIPQFVELYPDERFSLFKHFWPIFFVLIRVQNSLLIFGFNNPDFALLSGETTAHRLEPMILIDDNISSEVSSKLADLFKPSFSFLIEFVLFPMKSLVLDQTEMAYIILQILFTRKSLCGMRDNLTEYHERILRMACNELHAYYSTNSQKDNYVFRLVEMTKLTAAVREHNTREKDLMLLARVFKVFDCTIFDSELSATYDE</sequence>
<evidence type="ECO:0000313" key="2">
    <source>
        <dbReference type="WBParaSite" id="RSKR_0000257000.1"/>
    </source>
</evidence>
<reference evidence="2" key="1">
    <citation type="submission" date="2016-11" db="UniProtKB">
        <authorList>
            <consortium name="WormBaseParasite"/>
        </authorList>
    </citation>
    <scope>IDENTIFICATION</scope>
    <source>
        <strain evidence="2">KR3021</strain>
    </source>
</reference>
<organism evidence="1 2">
    <name type="scientific">Rhabditophanes sp. KR3021</name>
    <dbReference type="NCBI Taxonomy" id="114890"/>
    <lineage>
        <taxon>Eukaryota</taxon>
        <taxon>Metazoa</taxon>
        <taxon>Ecdysozoa</taxon>
        <taxon>Nematoda</taxon>
        <taxon>Chromadorea</taxon>
        <taxon>Rhabditida</taxon>
        <taxon>Tylenchina</taxon>
        <taxon>Panagrolaimomorpha</taxon>
        <taxon>Strongyloidoidea</taxon>
        <taxon>Alloionematidae</taxon>
        <taxon>Rhabditophanes</taxon>
    </lineage>
</organism>
<accession>A0AC35TPS5</accession>